<evidence type="ECO:0000313" key="3">
    <source>
        <dbReference type="Proteomes" id="UP001596287"/>
    </source>
</evidence>
<feature type="chain" id="PRO_5046046478" evidence="1">
    <location>
        <begin position="20"/>
        <end position="273"/>
    </location>
</feature>
<gene>
    <name evidence="2" type="ORF">ACFPVY_17355</name>
</gene>
<dbReference type="Proteomes" id="UP001596287">
    <property type="component" value="Unassembled WGS sequence"/>
</dbReference>
<protein>
    <submittedName>
        <fullName evidence="2">Uncharacterized protein</fullName>
    </submittedName>
</protein>
<keyword evidence="3" id="KW-1185">Reference proteome</keyword>
<dbReference type="RefSeq" id="WP_379793434.1">
    <property type="nucleotide sequence ID" value="NZ_JBHSQB010000021.1"/>
</dbReference>
<feature type="signal peptide" evidence="1">
    <location>
        <begin position="1"/>
        <end position="19"/>
    </location>
</feature>
<accession>A0ABW1PT63</accession>
<name>A0ABW1PT63_9FLAO</name>
<keyword evidence="1" id="KW-0732">Signal</keyword>
<comment type="caution">
    <text evidence="2">The sequence shown here is derived from an EMBL/GenBank/DDBJ whole genome shotgun (WGS) entry which is preliminary data.</text>
</comment>
<evidence type="ECO:0000313" key="2">
    <source>
        <dbReference type="EMBL" id="MFC6098419.1"/>
    </source>
</evidence>
<sequence>MKKLLLLLAILPFMISCNGQEKNNTSIENSIMQIPQNLPEQNKLDKYNLRNKVFKISEIIGQDTVNDQEYVLYKIDTTDKYFTYGTSIKFNAENTFNNFYSAKCGNDCFPSSTGKYFFTDENHIFIQVNKFQQDGDCETKNIVFSSGFVGYFIKPINNDRFKLIKSNGNLNDDRLNEKYSTLIDKYAEEVKNGSSALLDYKTKATNNISRVNDFIKNRTTIKDFKILYSKKVDDVSLVTLVENLDAPGEYFFIVNGFRNNYEFQVGYYKLKGQ</sequence>
<dbReference type="PROSITE" id="PS51257">
    <property type="entry name" value="PROKAR_LIPOPROTEIN"/>
    <property type="match status" value="1"/>
</dbReference>
<evidence type="ECO:0000256" key="1">
    <source>
        <dbReference type="SAM" id="SignalP"/>
    </source>
</evidence>
<reference evidence="3" key="1">
    <citation type="journal article" date="2019" name="Int. J. Syst. Evol. Microbiol.">
        <title>The Global Catalogue of Microorganisms (GCM) 10K type strain sequencing project: providing services to taxonomists for standard genome sequencing and annotation.</title>
        <authorList>
            <consortium name="The Broad Institute Genomics Platform"/>
            <consortium name="The Broad Institute Genome Sequencing Center for Infectious Disease"/>
            <person name="Wu L."/>
            <person name="Ma J."/>
        </authorList>
    </citation>
    <scope>NUCLEOTIDE SEQUENCE [LARGE SCALE GENOMIC DNA]</scope>
    <source>
        <strain evidence="3">CCUG 49679</strain>
    </source>
</reference>
<organism evidence="2 3">
    <name type="scientific">Flavobacterium qiangtangense</name>
    <dbReference type="NCBI Taxonomy" id="1442595"/>
    <lineage>
        <taxon>Bacteria</taxon>
        <taxon>Pseudomonadati</taxon>
        <taxon>Bacteroidota</taxon>
        <taxon>Flavobacteriia</taxon>
        <taxon>Flavobacteriales</taxon>
        <taxon>Flavobacteriaceae</taxon>
        <taxon>Flavobacterium</taxon>
    </lineage>
</organism>
<dbReference type="EMBL" id="JBHSQB010000021">
    <property type="protein sequence ID" value="MFC6098419.1"/>
    <property type="molecule type" value="Genomic_DNA"/>
</dbReference>
<proteinExistence type="predicted"/>